<gene>
    <name evidence="1" type="ORF">acsn021_09730</name>
</gene>
<dbReference type="Gene3D" id="1.10.150.400">
    <property type="match status" value="1"/>
</dbReference>
<name>A0A6S6QS22_9FIRM</name>
<dbReference type="AlphaFoldDB" id="A0A6S6QS22"/>
<protein>
    <recommendedName>
        <fullName evidence="3">Haloacid dehalogenase</fullName>
    </recommendedName>
</protein>
<reference evidence="1 2" key="1">
    <citation type="journal article" date="2016" name="Int. J. Syst. Evol. Microbiol.">
        <title>Descriptions of Anaerotaenia torta gen. nov., sp. nov. and Anaerocolumna cellulosilytica gen. nov., sp. nov. isolated from a methanogenic reactor of cattle waste.</title>
        <authorList>
            <person name="Uek A."/>
            <person name="Ohtaki Y."/>
            <person name="Kaku N."/>
            <person name="Ueki K."/>
        </authorList>
    </citation>
    <scope>NUCLEOTIDE SEQUENCE [LARGE SCALE GENOMIC DNA]</scope>
    <source>
        <strain evidence="1 2">SN021</strain>
    </source>
</reference>
<evidence type="ECO:0008006" key="3">
    <source>
        <dbReference type="Google" id="ProtNLM"/>
    </source>
</evidence>
<dbReference type="Gene3D" id="3.40.50.1000">
    <property type="entry name" value="HAD superfamily/HAD-like"/>
    <property type="match status" value="1"/>
</dbReference>
<dbReference type="Proteomes" id="UP000515561">
    <property type="component" value="Chromosome"/>
</dbReference>
<proteinExistence type="predicted"/>
<dbReference type="Pfam" id="PF00702">
    <property type="entry name" value="Hydrolase"/>
    <property type="match status" value="1"/>
</dbReference>
<dbReference type="KEGG" id="acel:acsn021_09730"/>
<accession>A0A6S6QS22</accession>
<evidence type="ECO:0000313" key="1">
    <source>
        <dbReference type="EMBL" id="BCJ93404.1"/>
    </source>
</evidence>
<keyword evidence="2" id="KW-1185">Reference proteome</keyword>
<dbReference type="EMBL" id="AP023367">
    <property type="protein sequence ID" value="BCJ93404.1"/>
    <property type="molecule type" value="Genomic_DNA"/>
</dbReference>
<organism evidence="1 2">
    <name type="scientific">Anaerocolumna cellulosilytica</name>
    <dbReference type="NCBI Taxonomy" id="433286"/>
    <lineage>
        <taxon>Bacteria</taxon>
        <taxon>Bacillati</taxon>
        <taxon>Bacillota</taxon>
        <taxon>Clostridia</taxon>
        <taxon>Lachnospirales</taxon>
        <taxon>Lachnospiraceae</taxon>
        <taxon>Anaerocolumna</taxon>
    </lineage>
</organism>
<evidence type="ECO:0000313" key="2">
    <source>
        <dbReference type="Proteomes" id="UP000515561"/>
    </source>
</evidence>
<sequence>MVVGMQSNLKVMAKERVRTLPPLNIEKIKKCIEGYSYVSFDIFDTLLKRTVEKPSHIFYLAAEEFKKRTGQVILDYETMRSKAEIHARAVLDDKKSKAGQESPIHSEEITLTDIYRQINGLTVQDKEILMQIEYDLELQLCCENKDMKKLFEWCLENNKKVLCISDIYLPASLIEEMLTKCGYTAYDRLYLSSLTGFKKSTGSLFLHVLKSLKISEKELVHIGDSFQSDYLAANKLGIKSVLVPNKINQLSRDVVSDVSPKDKLAYQILQAMINCTMPSEQDEYYRFGYETFGILLHHFNRWLKKDLEKRNISKIFFFSRDGKIMKAAFDTMYPESGLKEHYICVSRRSLRVPQLWFQSDLNSIVYGFPAAKYITMETFLINIGLEPDKYMKELKECGLTLSTVVKRSEISASESLVAFYGKIKPDMVANSRKEYDSLLRYLKANDFYGEVAVVDIGWRGSLQYFLQQITEQAGIPVNMHGYYISLSKDAKWDLDIQGYVGNDAGKNGCMVWKPFVGLAETLFMALEGSAKKYTCSDANHTIEPILYPFEYVKNGKLLPEALHVKAIQEGAISYINTLKHYPTLTELTVSSLSAFAKIIAVGNTPNRKELNMFANFQFLDEKVTYLAKPAKLKFYLTAPKQLKQDLWSSRWKVGFLKRLLHLPFNYVKLYKVLSSLKE</sequence>
<dbReference type="InterPro" id="IPR036412">
    <property type="entry name" value="HAD-like_sf"/>
</dbReference>
<dbReference type="SUPFAM" id="SSF56784">
    <property type="entry name" value="HAD-like"/>
    <property type="match status" value="1"/>
</dbReference>
<dbReference type="InterPro" id="IPR023214">
    <property type="entry name" value="HAD_sf"/>
</dbReference>